<dbReference type="PANTHER" id="PTHR13136:SF16">
    <property type="entry name" value="KAT8 REGULATORY NSL COMPLEX SUBUNIT 3"/>
    <property type="match status" value="1"/>
</dbReference>
<evidence type="ECO:0008006" key="5">
    <source>
        <dbReference type="Google" id="ProtNLM"/>
    </source>
</evidence>
<feature type="domain" description="KANL3/Tex30 alpha/beta hydrolase-like" evidence="1">
    <location>
        <begin position="234"/>
        <end position="356"/>
    </location>
</feature>
<dbReference type="OrthoDB" id="6415022at2759"/>
<dbReference type="InterPro" id="IPR026555">
    <property type="entry name" value="NSL3/Tex30"/>
</dbReference>
<dbReference type="OMA" id="MSECERN"/>
<dbReference type="GO" id="GO:0045944">
    <property type="term" value="P:positive regulation of transcription by RNA polymerase II"/>
    <property type="evidence" value="ECO:0007669"/>
    <property type="project" value="TreeGrafter"/>
</dbReference>
<gene>
    <name evidence="3" type="ORF">LOTGIDRAFT_119842</name>
</gene>
<feature type="domain" description="KANSL3 helical" evidence="2">
    <location>
        <begin position="25"/>
        <end position="140"/>
    </location>
</feature>
<dbReference type="Proteomes" id="UP000030746">
    <property type="component" value="Unassembled WGS sequence"/>
</dbReference>
<dbReference type="Pfam" id="PF23154">
    <property type="entry name" value="KANSL3_1st"/>
    <property type="match status" value="1"/>
</dbReference>
<evidence type="ECO:0000259" key="1">
    <source>
        <dbReference type="Pfam" id="PF20408"/>
    </source>
</evidence>
<dbReference type="RefSeq" id="XP_009056247.1">
    <property type="nucleotide sequence ID" value="XM_009057999.1"/>
</dbReference>
<dbReference type="EMBL" id="KB201977">
    <property type="protein sequence ID" value="ESO93039.1"/>
    <property type="molecule type" value="Genomic_DNA"/>
</dbReference>
<dbReference type="Pfam" id="PF20408">
    <property type="entry name" value="Abhydrolase_11"/>
    <property type="match status" value="1"/>
</dbReference>
<dbReference type="GeneID" id="20231787"/>
<evidence type="ECO:0000313" key="4">
    <source>
        <dbReference type="Proteomes" id="UP000030746"/>
    </source>
</evidence>
<organism evidence="3 4">
    <name type="scientific">Lottia gigantea</name>
    <name type="common">Giant owl limpet</name>
    <dbReference type="NCBI Taxonomy" id="225164"/>
    <lineage>
        <taxon>Eukaryota</taxon>
        <taxon>Metazoa</taxon>
        <taxon>Spiralia</taxon>
        <taxon>Lophotrochozoa</taxon>
        <taxon>Mollusca</taxon>
        <taxon>Gastropoda</taxon>
        <taxon>Patellogastropoda</taxon>
        <taxon>Lottioidea</taxon>
        <taxon>Lottiidae</taxon>
        <taxon>Lottia</taxon>
    </lineage>
</organism>
<evidence type="ECO:0000313" key="3">
    <source>
        <dbReference type="EMBL" id="ESO93039.1"/>
    </source>
</evidence>
<accession>V4BVI8</accession>
<reference evidence="3 4" key="1">
    <citation type="journal article" date="2013" name="Nature">
        <title>Insights into bilaterian evolution from three spiralian genomes.</title>
        <authorList>
            <person name="Simakov O."/>
            <person name="Marletaz F."/>
            <person name="Cho S.J."/>
            <person name="Edsinger-Gonzales E."/>
            <person name="Havlak P."/>
            <person name="Hellsten U."/>
            <person name="Kuo D.H."/>
            <person name="Larsson T."/>
            <person name="Lv J."/>
            <person name="Arendt D."/>
            <person name="Savage R."/>
            <person name="Osoegawa K."/>
            <person name="de Jong P."/>
            <person name="Grimwood J."/>
            <person name="Chapman J.A."/>
            <person name="Shapiro H."/>
            <person name="Aerts A."/>
            <person name="Otillar R.P."/>
            <person name="Terry A.Y."/>
            <person name="Boore J.L."/>
            <person name="Grigoriev I.V."/>
            <person name="Lindberg D.R."/>
            <person name="Seaver E.C."/>
            <person name="Weisblat D.A."/>
            <person name="Putnam N.H."/>
            <person name="Rokhsar D.S."/>
        </authorList>
    </citation>
    <scope>NUCLEOTIDE SEQUENCE [LARGE SCALE GENOMIC DNA]</scope>
</reference>
<protein>
    <recommendedName>
        <fullName evidence="5">KANL3/Tex30 alpha/beta hydrolase-like domain-containing protein</fullName>
    </recommendedName>
</protein>
<keyword evidence="4" id="KW-1185">Reference proteome</keyword>
<dbReference type="PANTHER" id="PTHR13136">
    <property type="entry name" value="TESTIS DEVELOPMENT PROTEIN PRTD"/>
    <property type="match status" value="1"/>
</dbReference>
<dbReference type="Gene3D" id="3.40.50.1820">
    <property type="entry name" value="alpha/beta hydrolase"/>
    <property type="match status" value="1"/>
</dbReference>
<dbReference type="SUPFAM" id="SSF53474">
    <property type="entry name" value="alpha/beta-Hydrolases"/>
    <property type="match status" value="1"/>
</dbReference>
<dbReference type="AlphaFoldDB" id="V4BVI8"/>
<proteinExistence type="predicted"/>
<dbReference type="HOGENOM" id="CLU_031578_0_0_1"/>
<dbReference type="InterPro" id="IPR029058">
    <property type="entry name" value="AB_hydrolase_fold"/>
</dbReference>
<feature type="non-terminal residue" evidence="3">
    <location>
        <position position="1"/>
    </location>
</feature>
<dbReference type="InterPro" id="IPR056519">
    <property type="entry name" value="KANSL3_1st"/>
</dbReference>
<name>V4BVI8_LOTGI</name>
<dbReference type="GO" id="GO:0044545">
    <property type="term" value="C:NSL complex"/>
    <property type="evidence" value="ECO:0007669"/>
    <property type="project" value="TreeGrafter"/>
</dbReference>
<dbReference type="InterPro" id="IPR046879">
    <property type="entry name" value="KANL3/Tex30_Abhydrolase"/>
</dbReference>
<dbReference type="KEGG" id="lgi:LOTGIDRAFT_119842"/>
<sequence length="423" mass="48299">PLVDIPKARNLMSECERHVNFARREERPDDWEDHISKTDWSMQQNRLFTKIMKALQADKLARLTYEGTTNEPIMRRIHIDKTARRIRQALASFGWDMKLSQWLHNFLVQNLSLQLLSAYLDVLQTLRAKIPELIDRMISDSIGNSMTPIEADGLNLLLKRPWDPAHSVWSHDKLKKLPGNPLLLLVPNGPNNNSVTQSKRYKLWQSQLTNIAKVIQVSVHTSSGHHNTTVTQCLENMIHAVRTKIQELKNHFPSKPIVLMGWNAGASIACQVSMIEHVSAVVCLGFPFTSTSGSRGDVDDSLLDCKVPVYFVVGQNANTNELDNLEHLRDRMKTETGLLVVGGSDDQLRMSRAKKKIEEVTQALVDRRIMVSRNINKFHFVFLIRDTPHAIHDLRKLFNAKIPKSLLFNQSNVLIFKKNVKSM</sequence>
<evidence type="ECO:0000259" key="2">
    <source>
        <dbReference type="Pfam" id="PF23154"/>
    </source>
</evidence>
<dbReference type="ESTHER" id="lotgi-v4bvi8">
    <property type="family name" value="NLS3-Tex30"/>
</dbReference>
<dbReference type="STRING" id="225164.V4BVI8"/>
<dbReference type="CTD" id="20231787"/>